<accession>A0A6C0FZK3</accession>
<dbReference type="PIRSF" id="PIRSF006336">
    <property type="entry name" value="B-gal"/>
    <property type="match status" value="1"/>
</dbReference>
<dbReference type="PRINTS" id="PR00742">
    <property type="entry name" value="GLHYDRLASE35"/>
</dbReference>
<dbReference type="PANTHER" id="PTHR23421">
    <property type="entry name" value="BETA-GALACTOSIDASE RELATED"/>
    <property type="match status" value="1"/>
</dbReference>
<protein>
    <recommendedName>
        <fullName evidence="3 9">Beta-galactosidase</fullName>
        <ecNumber evidence="3 9">3.2.1.23</ecNumber>
    </recommendedName>
</protein>
<evidence type="ECO:0000256" key="1">
    <source>
        <dbReference type="ARBA" id="ARBA00001412"/>
    </source>
</evidence>
<evidence type="ECO:0000313" key="15">
    <source>
        <dbReference type="EMBL" id="QHT59650.1"/>
    </source>
</evidence>
<dbReference type="Gene3D" id="3.20.20.80">
    <property type="entry name" value="Glycosidases"/>
    <property type="match status" value="1"/>
</dbReference>
<dbReference type="InterPro" id="IPR017853">
    <property type="entry name" value="GH"/>
</dbReference>
<dbReference type="Proteomes" id="UP000476064">
    <property type="component" value="Chromosome"/>
</dbReference>
<dbReference type="SUPFAM" id="SSF49785">
    <property type="entry name" value="Galactose-binding domain-like"/>
    <property type="match status" value="1"/>
</dbReference>
<dbReference type="FunFam" id="2.60.120.260:FF:000021">
    <property type="entry name" value="Beta-galactosidase"/>
    <property type="match status" value="1"/>
</dbReference>
<dbReference type="Pfam" id="PF21467">
    <property type="entry name" value="BetaGal_gal-bd"/>
    <property type="match status" value="1"/>
</dbReference>
<dbReference type="InterPro" id="IPR019801">
    <property type="entry name" value="Glyco_hydro_35_CS"/>
</dbReference>
<organism evidence="15 16">
    <name type="scientific">Paenibacillus lycopersici</name>
    <dbReference type="NCBI Taxonomy" id="2704462"/>
    <lineage>
        <taxon>Bacteria</taxon>
        <taxon>Bacillati</taxon>
        <taxon>Bacillota</taxon>
        <taxon>Bacilli</taxon>
        <taxon>Bacillales</taxon>
        <taxon>Paenibacillaceae</taxon>
        <taxon>Paenibacillus</taxon>
    </lineage>
</organism>
<dbReference type="Pfam" id="PF21317">
    <property type="entry name" value="BetaGal_ABD_1"/>
    <property type="match status" value="1"/>
</dbReference>
<keyword evidence="16" id="KW-1185">Reference proteome</keyword>
<feature type="domain" description="Beta-galactosidase galactose-binding" evidence="14">
    <location>
        <begin position="518"/>
        <end position="576"/>
    </location>
</feature>
<evidence type="ECO:0000256" key="7">
    <source>
        <dbReference type="ARBA" id="ARBA00023295"/>
    </source>
</evidence>
<evidence type="ECO:0000256" key="10">
    <source>
        <dbReference type="RuleBase" id="RU003679"/>
    </source>
</evidence>
<feature type="domain" description="Glycoside hydrolase 35 catalytic" evidence="12">
    <location>
        <begin position="14"/>
        <end position="325"/>
    </location>
</feature>
<dbReference type="GO" id="GO:0004565">
    <property type="term" value="F:beta-galactosidase activity"/>
    <property type="evidence" value="ECO:0007669"/>
    <property type="project" value="UniProtKB-EC"/>
</dbReference>
<keyword evidence="6" id="KW-0325">Glycoprotein</keyword>
<dbReference type="GO" id="GO:0005975">
    <property type="term" value="P:carbohydrate metabolic process"/>
    <property type="evidence" value="ECO:0007669"/>
    <property type="project" value="InterPro"/>
</dbReference>
<feature type="domain" description="Beta-galactosidase 1-like first all-beta" evidence="13">
    <location>
        <begin position="374"/>
        <end position="484"/>
    </location>
</feature>
<evidence type="ECO:0000256" key="8">
    <source>
        <dbReference type="PIRSR" id="PIRSR006336-1"/>
    </source>
</evidence>
<evidence type="ECO:0000256" key="3">
    <source>
        <dbReference type="ARBA" id="ARBA00012756"/>
    </source>
</evidence>
<keyword evidence="7 9" id="KW-0326">Glycosidase</keyword>
<evidence type="ECO:0000256" key="9">
    <source>
        <dbReference type="RuleBase" id="RU000675"/>
    </source>
</evidence>
<dbReference type="KEGG" id="plyc:GXP70_06590"/>
<comment type="similarity">
    <text evidence="2 10">Belongs to the glycosyl hydrolase 35 family.</text>
</comment>
<dbReference type="InterPro" id="IPR001944">
    <property type="entry name" value="Glycoside_Hdrlase_35"/>
</dbReference>
<name>A0A6C0FZK3_9BACL</name>
<dbReference type="InterPro" id="IPR031330">
    <property type="entry name" value="Gly_Hdrlase_35_cat"/>
</dbReference>
<keyword evidence="4" id="KW-0732">Signal</keyword>
<comment type="catalytic activity">
    <reaction evidence="1 9">
        <text>Hydrolysis of terminal non-reducing beta-D-galactose residues in beta-D-galactosides.</text>
        <dbReference type="EC" id="3.2.1.23"/>
    </reaction>
</comment>
<feature type="region of interest" description="Disordered" evidence="11">
    <location>
        <begin position="497"/>
        <end position="518"/>
    </location>
</feature>
<evidence type="ECO:0000256" key="5">
    <source>
        <dbReference type="ARBA" id="ARBA00022801"/>
    </source>
</evidence>
<evidence type="ECO:0000256" key="11">
    <source>
        <dbReference type="SAM" id="MobiDB-lite"/>
    </source>
</evidence>
<reference evidence="15 16" key="1">
    <citation type="submission" date="2020-01" db="EMBL/GenBank/DDBJ databases">
        <title>Paenibacillus sp. nov., isolated from tomato rhizosphere.</title>
        <authorList>
            <person name="Weon H.-Y."/>
            <person name="Lee S.A."/>
        </authorList>
    </citation>
    <scope>NUCLEOTIDE SEQUENCE [LARGE SCALE GENOMIC DNA]</scope>
    <source>
        <strain evidence="15 16">12200R-189</strain>
    </source>
</reference>
<gene>
    <name evidence="15" type="ORF">GXP70_06590</name>
</gene>
<dbReference type="FunFam" id="3.20.20.80:FF:000115">
    <property type="entry name" value="Beta-galactosidase"/>
    <property type="match status" value="1"/>
</dbReference>
<dbReference type="InterPro" id="IPR048913">
    <property type="entry name" value="BetaGal_gal-bd"/>
</dbReference>
<proteinExistence type="inferred from homology"/>
<dbReference type="PROSITE" id="PS01182">
    <property type="entry name" value="GLYCOSYL_HYDROL_F35"/>
    <property type="match status" value="1"/>
</dbReference>
<evidence type="ECO:0000313" key="16">
    <source>
        <dbReference type="Proteomes" id="UP000476064"/>
    </source>
</evidence>
<evidence type="ECO:0000259" key="13">
    <source>
        <dbReference type="Pfam" id="PF21317"/>
    </source>
</evidence>
<sequence>MSVFAITNGAFENHGQPVRLLSGAMHYFRIVPEYWRDRLLKLKACGLNTVETYVAWNVHEPKEGEFRFDGMADVCSFIGLAGSLGLHVIVRPSPYICAEFEFGGLPAWLLADSDMQLRCSHPAFLRKVDAYYDALIPRLKPLLCTNGGPVIAVQIENEYGSYGNDARYLEYLKEALIARGVDTLLFTSDGPTDALLQGGSVPGVLATVNFGSQPASAFAKLREYRTDEPLMCMEYWNGWFDHWGKPHHTRDAADAAAVLEEMLALGASVNFYMFHGGTNFGFYNGANCQEPNLYEPTVTSYDYDAPLDETGEPTAKYFAMRDIIARHAQTELASLPELPPPAGRRAYGRVELTERAALFGQLDALSAPVEAIAPLPMEKFGQQYGFILYTTRISGPRPEERLFIQEARDRALVFLDGAYQGMIERGQTVQSLPIAIPPEGARLDILVENMGRINYGPYLKDAKGITEGVRLGFQFLFGWTVRPLPLEDLSALRYERNDSRDSHDSHDSQSSNEQGEQPRFYRGTFRIGEIADTFLDMEGWTKGVVFVNGFNLGRYWNRGPQRTLYVPAPLLRAGDNEIVIFELHHAREAAVVLTDAPMLDHRYDNRQ</sequence>
<dbReference type="InterPro" id="IPR008979">
    <property type="entry name" value="Galactose-bd-like_sf"/>
</dbReference>
<evidence type="ECO:0000259" key="12">
    <source>
        <dbReference type="Pfam" id="PF01301"/>
    </source>
</evidence>
<dbReference type="EC" id="3.2.1.23" evidence="3 9"/>
<evidence type="ECO:0000259" key="14">
    <source>
        <dbReference type="Pfam" id="PF21467"/>
    </source>
</evidence>
<dbReference type="SUPFAM" id="SSF51445">
    <property type="entry name" value="(Trans)glycosidases"/>
    <property type="match status" value="1"/>
</dbReference>
<evidence type="ECO:0000256" key="4">
    <source>
        <dbReference type="ARBA" id="ARBA00022729"/>
    </source>
</evidence>
<dbReference type="Pfam" id="PF01301">
    <property type="entry name" value="Glyco_hydro_35"/>
    <property type="match status" value="1"/>
</dbReference>
<dbReference type="EMBL" id="CP048209">
    <property type="protein sequence ID" value="QHT59650.1"/>
    <property type="molecule type" value="Genomic_DNA"/>
</dbReference>
<dbReference type="AlphaFoldDB" id="A0A6C0FZK3"/>
<evidence type="ECO:0000256" key="6">
    <source>
        <dbReference type="ARBA" id="ARBA00023180"/>
    </source>
</evidence>
<dbReference type="InterPro" id="IPR048912">
    <property type="entry name" value="BetaGal1-like_ABD1"/>
</dbReference>
<dbReference type="Gene3D" id="2.60.120.260">
    <property type="entry name" value="Galactose-binding domain-like"/>
    <property type="match status" value="2"/>
</dbReference>
<keyword evidence="5 9" id="KW-0378">Hydrolase</keyword>
<dbReference type="RefSeq" id="WP_162355716.1">
    <property type="nucleotide sequence ID" value="NZ_CP048209.1"/>
</dbReference>
<feature type="compositionally biased region" description="Basic and acidic residues" evidence="11">
    <location>
        <begin position="497"/>
        <end position="507"/>
    </location>
</feature>
<feature type="active site" description="Nucleophile" evidence="8">
    <location>
        <position position="234"/>
    </location>
</feature>
<dbReference type="InterPro" id="IPR026283">
    <property type="entry name" value="B-gal_1-like"/>
</dbReference>
<evidence type="ECO:0000256" key="2">
    <source>
        <dbReference type="ARBA" id="ARBA00009809"/>
    </source>
</evidence>
<feature type="active site" description="Proton donor" evidence="8">
    <location>
        <position position="158"/>
    </location>
</feature>